<evidence type="ECO:0000313" key="2">
    <source>
        <dbReference type="EMBL" id="QHS82954.1"/>
    </source>
</evidence>
<accession>A0A6C0AT15</accession>
<feature type="compositionally biased region" description="Low complexity" evidence="1">
    <location>
        <begin position="1"/>
        <end position="13"/>
    </location>
</feature>
<feature type="region of interest" description="Disordered" evidence="1">
    <location>
        <begin position="1"/>
        <end position="32"/>
    </location>
</feature>
<evidence type="ECO:0000256" key="1">
    <source>
        <dbReference type="SAM" id="MobiDB-lite"/>
    </source>
</evidence>
<reference evidence="2" key="1">
    <citation type="journal article" date="2020" name="Nature">
        <title>Giant virus diversity and host interactions through global metagenomics.</title>
        <authorList>
            <person name="Schulz F."/>
            <person name="Roux S."/>
            <person name="Paez-Espino D."/>
            <person name="Jungbluth S."/>
            <person name="Walsh D.A."/>
            <person name="Denef V.J."/>
            <person name="McMahon K.D."/>
            <person name="Konstantinidis K.T."/>
            <person name="Eloe-Fadrosh E.A."/>
            <person name="Kyrpides N.C."/>
            <person name="Woyke T."/>
        </authorList>
    </citation>
    <scope>NUCLEOTIDE SEQUENCE</scope>
    <source>
        <strain evidence="2">GVMAG-S-1103017-74</strain>
    </source>
</reference>
<sequence length="285" mass="30789">MAASSSPAAGSTAEPVAAPKPSVQMLTEQQLQDAALRSDATVSRYDTTRVTPWKHMPPREKKERWVRAWAMFDATAAANPEAPDSALRAMLAANEELCEELHKNLPTAYRISMARVVPPSSVHAEFALAQREWVLINIRVQEQVASGLLDAATAKAKLQGLAMARNMRPIQPEDVQGATIVDMDGMLKRAGYDPSQLNSKDSLMDRMRREGLRTNAADRMRTAQSILSKTLPSTDTRSAAQDAEAATKAATRNAEMRPGRSAMHSALRDAMHGGGASTDAAGAQQ</sequence>
<name>A0A6C0AT15_9ZZZZ</name>
<dbReference type="EMBL" id="MN740864">
    <property type="protein sequence ID" value="QHS82954.1"/>
    <property type="molecule type" value="Genomic_DNA"/>
</dbReference>
<proteinExistence type="predicted"/>
<feature type="region of interest" description="Disordered" evidence="1">
    <location>
        <begin position="247"/>
        <end position="285"/>
    </location>
</feature>
<protein>
    <submittedName>
        <fullName evidence="2">Uncharacterized protein</fullName>
    </submittedName>
</protein>
<organism evidence="2">
    <name type="scientific">viral metagenome</name>
    <dbReference type="NCBI Taxonomy" id="1070528"/>
    <lineage>
        <taxon>unclassified sequences</taxon>
        <taxon>metagenomes</taxon>
        <taxon>organismal metagenomes</taxon>
    </lineage>
</organism>
<dbReference type="AlphaFoldDB" id="A0A6C0AT15"/>